<dbReference type="GO" id="GO:0010032">
    <property type="term" value="P:meiotic chromosome condensation"/>
    <property type="evidence" value="ECO:0007669"/>
    <property type="project" value="TreeGrafter"/>
</dbReference>
<evidence type="ECO:0000256" key="1">
    <source>
        <dbReference type="ARBA" id="ARBA00004123"/>
    </source>
</evidence>
<evidence type="ECO:0000256" key="10">
    <source>
        <dbReference type="PIRNR" id="PIRNR017127"/>
    </source>
</evidence>
<keyword evidence="16" id="KW-1185">Reference proteome</keyword>
<keyword evidence="7 10" id="KW-0226">DNA condensation</keyword>
<evidence type="ECO:0000256" key="2">
    <source>
        <dbReference type="ARBA" id="ARBA00004286"/>
    </source>
</evidence>
<dbReference type="InterPro" id="IPR024324">
    <property type="entry name" value="Condensin_cplx_su1_N"/>
</dbReference>
<feature type="region of interest" description="Disordered" evidence="12">
    <location>
        <begin position="441"/>
        <end position="460"/>
    </location>
</feature>
<dbReference type="GO" id="GO:0042393">
    <property type="term" value="F:histone binding"/>
    <property type="evidence" value="ECO:0007669"/>
    <property type="project" value="TreeGrafter"/>
</dbReference>
<dbReference type="InterPro" id="IPR011989">
    <property type="entry name" value="ARM-like"/>
</dbReference>
<keyword evidence="8" id="KW-0539">Nucleus</keyword>
<dbReference type="GO" id="GO:0007076">
    <property type="term" value="P:mitotic chromosome condensation"/>
    <property type="evidence" value="ECO:0007669"/>
    <property type="project" value="InterPro"/>
</dbReference>
<evidence type="ECO:0000256" key="3">
    <source>
        <dbReference type="ARBA" id="ARBA00009606"/>
    </source>
</evidence>
<dbReference type="InterPro" id="IPR007673">
    <property type="entry name" value="Condensin_cplx_su1"/>
</dbReference>
<dbReference type="Pfam" id="PF12922">
    <property type="entry name" value="Cnd1_N"/>
    <property type="match status" value="1"/>
</dbReference>
<gene>
    <name evidence="15" type="ORF">DASC09_003180</name>
</gene>
<dbReference type="GO" id="GO:0051301">
    <property type="term" value="P:cell division"/>
    <property type="evidence" value="ECO:0007669"/>
    <property type="project" value="UniProtKB-KW"/>
</dbReference>
<reference evidence="15 16" key="1">
    <citation type="journal article" date="2023" name="Elife">
        <title>Identification of key yeast species and microbe-microbe interactions impacting larval growth of Drosophila in the wild.</title>
        <authorList>
            <person name="Mure A."/>
            <person name="Sugiura Y."/>
            <person name="Maeda R."/>
            <person name="Honda K."/>
            <person name="Sakurai N."/>
            <person name="Takahashi Y."/>
            <person name="Watada M."/>
            <person name="Katoh T."/>
            <person name="Gotoh A."/>
            <person name="Gotoh Y."/>
            <person name="Taniguchi I."/>
            <person name="Nakamura K."/>
            <person name="Hayashi T."/>
            <person name="Katayama T."/>
            <person name="Uemura T."/>
            <person name="Hattori Y."/>
        </authorList>
    </citation>
    <scope>NUCLEOTIDE SEQUENCE [LARGE SCALE GENOMIC DNA]</scope>
    <source>
        <strain evidence="15 16">SC-9</strain>
    </source>
</reference>
<dbReference type="SUPFAM" id="SSF48371">
    <property type="entry name" value="ARM repeat"/>
    <property type="match status" value="1"/>
</dbReference>
<comment type="function">
    <text evidence="10">Regulatory subunit of the condensin complex, a complex required for conversion of interphase chromatin into mitotic-like condense chromosomes. The condensin complex probably introduces positive supercoils into relaxed DNA in the presence of type I topoisomerases and converts nicked DNA into positive knotted forms in the presence of type II topoisomerases.</text>
</comment>
<evidence type="ECO:0000259" key="13">
    <source>
        <dbReference type="Pfam" id="PF12717"/>
    </source>
</evidence>
<dbReference type="RefSeq" id="XP_064849993.1">
    <property type="nucleotide sequence ID" value="XM_064993921.1"/>
</dbReference>
<sequence>MEFNLAEFTKGFQEADRNTLTVSSPEDKLMNITDMLALTPDAVAREDVFDSVNDLCLGYGTLEEQLQNQLVYIICTSAVNQAENTQHIVDISEIDLFFQHRKIIEIYGYLLNILLTYIGEEDISACQAVGTKKPSVAAIQKFKNNCKLIEECFNACCAIFKIKLKKLFETTPELDLYVSLFTRPAYSMMESEQRVKVQAVRIHLFTAICLAIKYQGHGSAAQGAIIQNLTYFTHLTGSMAELLQLLATNYDCPQLTEETLQEVSNKQFSANDTNGPKSISQFITRLSELLPDLVLKQMMSIGKLLDNSAHQLRCSVVEACGNIIVNICSKEESLQRHRPQVEKLLDLVQERFADQNPFVRTKAVQGLIKVAELEVKFIPRRQIFTDLAVRSLDDKSSLVRRNAIKLMSKLVMSHPFSTFHGSSLDLKTWKKRLGEARRKLESLTNADVPEDPAQPDMSLSNVSSAEINGADLIKVKLTMKYYEEAIRFIESIEKGAVRASKLLHSRNKNEVLEAMDFFVLADAYDVSKSKVGVKRMLHLVWMKGTNDDGTSITNHLFECYKNLFLTAPHNSTAIEAAAYVAKNLISLTYQTSVSDLASLEKLLSSMYEDEFIDNTVVKILWQIYNNSIGGKGVSKKQRRGAIIILGMISLANHEVTLRYIDSLLNVGFPNKKIDDMILAKYTCIALQRVVPAQKSLQNKDSTFRISKEKEALEKLSNCLVEYTEDPEWYPLAEQALNAVYSIASHPDVTCTDILKKKIKSVFENDEDIVMQTEEEDVSSSNKSSKKESKTIALSQLLFMVGHIAIKTMVLLEKCEAEFKKKKIEEETENAKNKKQNQKEEKDELEMIGGTSEDDFADAVIYIKERELLYGESSLLAKFGPMVKEICSNNVKYDSLILQRSAVLCMEKLMCVSSRYCEENLTLLITLMEKSPDPIIRSNAVLGLGDMAVCFNNLVDENTDYLYRRLNDDNIMVQRTCLMTVTFLILAGQVKVKGQLAMMAKCLENADHGISDMCRLFFTELATKDNAIYNGFIDIFSGLSNDSDLAKDSMKRILRFLIAFIEKEKQQKQLSEKLFIRLNKASTEEEWKDVAFVLQTLPVKSDKVTAALNEGYKMVGVRN</sequence>
<dbReference type="PANTHER" id="PTHR14222">
    <property type="entry name" value="CONDENSIN"/>
    <property type="match status" value="1"/>
</dbReference>
<organism evidence="15 16">
    <name type="scientific">Saccharomycopsis crataegensis</name>
    <dbReference type="NCBI Taxonomy" id="43959"/>
    <lineage>
        <taxon>Eukaryota</taxon>
        <taxon>Fungi</taxon>
        <taxon>Dikarya</taxon>
        <taxon>Ascomycota</taxon>
        <taxon>Saccharomycotina</taxon>
        <taxon>Saccharomycetes</taxon>
        <taxon>Saccharomycopsidaceae</taxon>
        <taxon>Saccharomycopsis</taxon>
    </lineage>
</organism>
<evidence type="ECO:0000259" key="14">
    <source>
        <dbReference type="Pfam" id="PF12922"/>
    </source>
</evidence>
<evidence type="ECO:0000256" key="9">
    <source>
        <dbReference type="ARBA" id="ARBA00023306"/>
    </source>
</evidence>
<evidence type="ECO:0000256" key="11">
    <source>
        <dbReference type="SAM" id="Coils"/>
    </source>
</evidence>
<keyword evidence="4" id="KW-0158">Chromosome</keyword>
<keyword evidence="9 10" id="KW-0131">Cell cycle</keyword>
<dbReference type="AlphaFoldDB" id="A0AAV5QE15"/>
<evidence type="ECO:0000256" key="8">
    <source>
        <dbReference type="ARBA" id="ARBA00023242"/>
    </source>
</evidence>
<proteinExistence type="inferred from homology"/>
<name>A0AAV5QE15_9ASCO</name>
<evidence type="ECO:0000256" key="4">
    <source>
        <dbReference type="ARBA" id="ARBA00022454"/>
    </source>
</evidence>
<dbReference type="GeneID" id="90070972"/>
<comment type="similarity">
    <text evidence="3 10">Belongs to the CND1 (condensin subunit 1) family.</text>
</comment>
<evidence type="ECO:0000256" key="5">
    <source>
        <dbReference type="ARBA" id="ARBA00022618"/>
    </source>
</evidence>
<feature type="coiled-coil region" evidence="11">
    <location>
        <begin position="816"/>
        <end position="847"/>
    </location>
</feature>
<dbReference type="InterPro" id="IPR016024">
    <property type="entry name" value="ARM-type_fold"/>
</dbReference>
<dbReference type="InterPro" id="IPR026971">
    <property type="entry name" value="CND1/NCAPD3"/>
</dbReference>
<dbReference type="PANTHER" id="PTHR14222:SF2">
    <property type="entry name" value="CONDENSIN COMPLEX SUBUNIT 1"/>
    <property type="match status" value="1"/>
</dbReference>
<comment type="subcellular location">
    <subcellularLocation>
        <location evidence="2">Chromosome</location>
    </subcellularLocation>
    <subcellularLocation>
        <location evidence="1">Nucleus</location>
    </subcellularLocation>
</comment>
<dbReference type="Proteomes" id="UP001360560">
    <property type="component" value="Unassembled WGS sequence"/>
</dbReference>
<dbReference type="Pfam" id="PF12717">
    <property type="entry name" value="Cnd1"/>
    <property type="match status" value="1"/>
</dbReference>
<dbReference type="InterPro" id="IPR032682">
    <property type="entry name" value="Cnd1_C"/>
</dbReference>
<evidence type="ECO:0000256" key="6">
    <source>
        <dbReference type="ARBA" id="ARBA00022776"/>
    </source>
</evidence>
<feature type="domain" description="Condensin complex subunit 1 C-terminal" evidence="13">
    <location>
        <begin position="934"/>
        <end position="1094"/>
    </location>
</feature>
<evidence type="ECO:0000313" key="15">
    <source>
        <dbReference type="EMBL" id="GMM32993.1"/>
    </source>
</evidence>
<dbReference type="GO" id="GO:0000779">
    <property type="term" value="C:condensed chromosome, centromeric region"/>
    <property type="evidence" value="ECO:0007669"/>
    <property type="project" value="TreeGrafter"/>
</dbReference>
<dbReference type="EMBL" id="BTFZ01000001">
    <property type="protein sequence ID" value="GMM32993.1"/>
    <property type="molecule type" value="Genomic_DNA"/>
</dbReference>
<dbReference type="Gene3D" id="1.25.10.10">
    <property type="entry name" value="Leucine-rich Repeat Variant"/>
    <property type="match status" value="2"/>
</dbReference>
<dbReference type="PIRSF" id="PIRSF017127">
    <property type="entry name" value="Condensin_D2"/>
    <property type="match status" value="1"/>
</dbReference>
<dbReference type="GO" id="GO:0005634">
    <property type="term" value="C:nucleus"/>
    <property type="evidence" value="ECO:0007669"/>
    <property type="project" value="UniProtKB-SubCell"/>
</dbReference>
<comment type="caution">
    <text evidence="15">The sequence shown here is derived from an EMBL/GenBank/DDBJ whole genome shotgun (WGS) entry which is preliminary data.</text>
</comment>
<evidence type="ECO:0000256" key="7">
    <source>
        <dbReference type="ARBA" id="ARBA00023067"/>
    </source>
</evidence>
<dbReference type="FunFam" id="1.25.10.10:FF:000272">
    <property type="entry name" value="Condensin complex subunit 1"/>
    <property type="match status" value="1"/>
</dbReference>
<feature type="domain" description="Condensin complex subunit 1 N-terminal" evidence="14">
    <location>
        <begin position="65"/>
        <end position="221"/>
    </location>
</feature>
<keyword evidence="6 10" id="KW-0498">Mitosis</keyword>
<evidence type="ECO:0000313" key="16">
    <source>
        <dbReference type="Proteomes" id="UP001360560"/>
    </source>
</evidence>
<protein>
    <recommendedName>
        <fullName evidence="10">Condensin complex subunit 1</fullName>
    </recommendedName>
</protein>
<keyword evidence="11" id="KW-0175">Coiled coil</keyword>
<evidence type="ECO:0000256" key="12">
    <source>
        <dbReference type="SAM" id="MobiDB-lite"/>
    </source>
</evidence>
<accession>A0AAV5QE15</accession>
<keyword evidence="5 10" id="KW-0132">Cell division</keyword>
<dbReference type="GO" id="GO:0000796">
    <property type="term" value="C:condensin complex"/>
    <property type="evidence" value="ECO:0007669"/>
    <property type="project" value="TreeGrafter"/>
</dbReference>